<feature type="transmembrane region" description="Helical" evidence="1">
    <location>
        <begin position="70"/>
        <end position="93"/>
    </location>
</feature>
<keyword evidence="1" id="KW-0812">Transmembrane</keyword>
<dbReference type="STRING" id="417102.CA982_20775"/>
<evidence type="ECO:0000256" key="1">
    <source>
        <dbReference type="SAM" id="Phobius"/>
    </source>
</evidence>
<proteinExistence type="predicted"/>
<comment type="caution">
    <text evidence="2">The sequence shown here is derived from an EMBL/GenBank/DDBJ whole genome shotgun (WGS) entry which is preliminary data.</text>
</comment>
<dbReference type="EMBL" id="NGFO01000029">
    <property type="protein sequence ID" value="OUC76682.1"/>
    <property type="molecule type" value="Genomic_DNA"/>
</dbReference>
<feature type="transmembrane region" description="Helical" evidence="1">
    <location>
        <begin position="36"/>
        <end position="58"/>
    </location>
</feature>
<name>A0A243Q5I0_9ACTN</name>
<evidence type="ECO:0000313" key="3">
    <source>
        <dbReference type="Proteomes" id="UP000194632"/>
    </source>
</evidence>
<keyword evidence="1" id="KW-1133">Transmembrane helix</keyword>
<keyword evidence="3" id="KW-1185">Reference proteome</keyword>
<reference evidence="2 3" key="1">
    <citation type="submission" date="2017-05" db="EMBL/GenBank/DDBJ databases">
        <title>Biotechnological potential of actinobacteria isolated from South African environments.</title>
        <authorList>
            <person name="Le Roes-Hill M."/>
            <person name="Prins A."/>
            <person name="Durrell K.A."/>
        </authorList>
    </citation>
    <scope>NUCLEOTIDE SEQUENCE [LARGE SCALE GENOMIC DNA]</scope>
    <source>
        <strain evidence="2">BS2</strain>
    </source>
</reference>
<sequence>MLQSTLASAKATTTYVAFNPIPIPGLSDRLNTFGGWVTFLAYFATAVAIVVGGGFIAFDKITDRGDNKGVKIAIGAIVGTMVIAASATIIQAAGGQG</sequence>
<dbReference type="Proteomes" id="UP000194632">
    <property type="component" value="Unassembled WGS sequence"/>
</dbReference>
<protein>
    <submittedName>
        <fullName evidence="2">Uncharacterized protein</fullName>
    </submittedName>
</protein>
<dbReference type="AlphaFoldDB" id="A0A243Q5I0"/>
<keyword evidence="1" id="KW-0472">Membrane</keyword>
<dbReference type="OrthoDB" id="4557262at2"/>
<organism evidence="2 3">
    <name type="scientific">Gordonia lacunae</name>
    <dbReference type="NCBI Taxonomy" id="417102"/>
    <lineage>
        <taxon>Bacteria</taxon>
        <taxon>Bacillati</taxon>
        <taxon>Actinomycetota</taxon>
        <taxon>Actinomycetes</taxon>
        <taxon>Mycobacteriales</taxon>
        <taxon>Gordoniaceae</taxon>
        <taxon>Gordonia</taxon>
    </lineage>
</organism>
<gene>
    <name evidence="2" type="ORF">CA982_20775</name>
</gene>
<dbReference type="RefSeq" id="WP_044508698.1">
    <property type="nucleotide sequence ID" value="NZ_NGFO01000029.1"/>
</dbReference>
<accession>A0A243Q5I0</accession>
<evidence type="ECO:0000313" key="2">
    <source>
        <dbReference type="EMBL" id="OUC76682.1"/>
    </source>
</evidence>